<dbReference type="Proteomes" id="UP000031971">
    <property type="component" value="Unassembled WGS sequence"/>
</dbReference>
<accession>A0A0C2U5F4</accession>
<dbReference type="InterPro" id="IPR050595">
    <property type="entry name" value="Bact_response_regulator"/>
</dbReference>
<dbReference type="SUPFAM" id="SSF52172">
    <property type="entry name" value="CheY-like"/>
    <property type="match status" value="1"/>
</dbReference>
<dbReference type="PANTHER" id="PTHR44591:SF3">
    <property type="entry name" value="RESPONSE REGULATORY DOMAIN-CONTAINING PROTEIN"/>
    <property type="match status" value="1"/>
</dbReference>
<dbReference type="InterPro" id="IPR011006">
    <property type="entry name" value="CheY-like_superfamily"/>
</dbReference>
<protein>
    <submittedName>
        <fullName evidence="4">Chemotaxis regulator-transmits chemoreceptor signals to flagelllar motor components CheY</fullName>
    </submittedName>
</protein>
<feature type="modified residue" description="4-aspartylphosphate" evidence="2">
    <location>
        <position position="41"/>
    </location>
</feature>
<evidence type="ECO:0000256" key="1">
    <source>
        <dbReference type="ARBA" id="ARBA00022553"/>
    </source>
</evidence>
<comment type="caution">
    <text evidence="4">The sequence shown here is derived from an EMBL/GenBank/DDBJ whole genome shotgun (WGS) entry which is preliminary data.</text>
</comment>
<organism evidence="4 5">
    <name type="scientific">Paramagnetospirillum magnetotacticum MS-1</name>
    <dbReference type="NCBI Taxonomy" id="272627"/>
    <lineage>
        <taxon>Bacteria</taxon>
        <taxon>Pseudomonadati</taxon>
        <taxon>Pseudomonadota</taxon>
        <taxon>Alphaproteobacteria</taxon>
        <taxon>Rhodospirillales</taxon>
        <taxon>Magnetospirillaceae</taxon>
        <taxon>Paramagnetospirillum</taxon>
    </lineage>
</organism>
<dbReference type="SMART" id="SM00448">
    <property type="entry name" value="REC"/>
    <property type="match status" value="1"/>
</dbReference>
<dbReference type="STRING" id="272627.CCC_01935"/>
<sequence>MRTLIKVVLHQLGVAEIVEAEDGNEALQVLREGGADLVVMDWMMPGMDGIECTRRIRAGQDGIVPSIPIIVATGVQGDGAESMALAAGANCFLKKPFSIKRLHAAFEMVLGESAASMN</sequence>
<reference evidence="4 5" key="1">
    <citation type="submission" date="2015-01" db="EMBL/GenBank/DDBJ databases">
        <title>Genome Sequence of Magnetospirillum magnetotacticum Strain MS-1.</title>
        <authorList>
            <person name="Marinov G.K."/>
            <person name="Smalley M.D."/>
            <person name="DeSalvo G."/>
        </authorList>
    </citation>
    <scope>NUCLEOTIDE SEQUENCE [LARGE SCALE GENOMIC DNA]</scope>
    <source>
        <strain evidence="4 5">MS-1</strain>
    </source>
</reference>
<dbReference type="Gene3D" id="3.40.50.2300">
    <property type="match status" value="1"/>
</dbReference>
<dbReference type="PROSITE" id="PS50110">
    <property type="entry name" value="RESPONSE_REGULATORY"/>
    <property type="match status" value="1"/>
</dbReference>
<dbReference type="GO" id="GO:0000160">
    <property type="term" value="P:phosphorelay signal transduction system"/>
    <property type="evidence" value="ECO:0007669"/>
    <property type="project" value="InterPro"/>
</dbReference>
<evidence type="ECO:0000256" key="2">
    <source>
        <dbReference type="PROSITE-ProRule" id="PRU00169"/>
    </source>
</evidence>
<evidence type="ECO:0000259" key="3">
    <source>
        <dbReference type="PROSITE" id="PS50110"/>
    </source>
</evidence>
<feature type="domain" description="Response regulatory" evidence="3">
    <location>
        <begin position="1"/>
        <end position="110"/>
    </location>
</feature>
<keyword evidence="1 2" id="KW-0597">Phosphoprotein</keyword>
<evidence type="ECO:0000313" key="4">
    <source>
        <dbReference type="EMBL" id="KIL96672.1"/>
    </source>
</evidence>
<evidence type="ECO:0000313" key="5">
    <source>
        <dbReference type="Proteomes" id="UP000031971"/>
    </source>
</evidence>
<keyword evidence="5" id="KW-1185">Reference proteome</keyword>
<dbReference type="Pfam" id="PF00072">
    <property type="entry name" value="Response_reg"/>
    <property type="match status" value="1"/>
</dbReference>
<dbReference type="InterPro" id="IPR001789">
    <property type="entry name" value="Sig_transdc_resp-reg_receiver"/>
</dbReference>
<dbReference type="AlphaFoldDB" id="A0A0C2U5F4"/>
<dbReference type="EMBL" id="JXSL01000036">
    <property type="protein sequence ID" value="KIL96672.1"/>
    <property type="molecule type" value="Genomic_DNA"/>
</dbReference>
<gene>
    <name evidence="4" type="ORF">CCC_01935</name>
</gene>
<keyword evidence="4" id="KW-0675">Receptor</keyword>
<dbReference type="PANTHER" id="PTHR44591">
    <property type="entry name" value="STRESS RESPONSE REGULATOR PROTEIN 1"/>
    <property type="match status" value="1"/>
</dbReference>
<proteinExistence type="predicted"/>
<name>A0A0C2U5F4_PARME</name>